<dbReference type="InterPro" id="IPR023011">
    <property type="entry name" value="ATP_synth_F0_asu_AS"/>
</dbReference>
<proteinExistence type="inferred from homology"/>
<keyword evidence="9 11" id="KW-0472">Membrane</keyword>
<dbReference type="NCBIfam" id="TIGR01131">
    <property type="entry name" value="ATP_synt_6_or_A"/>
    <property type="match status" value="1"/>
</dbReference>
<evidence type="ECO:0000313" key="13">
    <source>
        <dbReference type="EMBL" id="SDD33404.1"/>
    </source>
</evidence>
<dbReference type="OrthoDB" id="9809130at2"/>
<comment type="similarity">
    <text evidence="2 11 12">Belongs to the ATPase A chain family.</text>
</comment>
<dbReference type="PROSITE" id="PS00449">
    <property type="entry name" value="ATPASE_A"/>
    <property type="match status" value="1"/>
</dbReference>
<protein>
    <recommendedName>
        <fullName evidence="11 12">ATP synthase subunit a</fullName>
    </recommendedName>
    <alternativeName>
        <fullName evidence="11">ATP synthase F0 sector subunit a</fullName>
    </alternativeName>
    <alternativeName>
        <fullName evidence="11">F-ATPase subunit 6</fullName>
    </alternativeName>
</protein>
<dbReference type="InterPro" id="IPR045083">
    <property type="entry name" value="ATP_synth_F0_asu_bact/mt"/>
</dbReference>
<dbReference type="InterPro" id="IPR000568">
    <property type="entry name" value="ATP_synth_F0_asu"/>
</dbReference>
<evidence type="ECO:0000256" key="8">
    <source>
        <dbReference type="ARBA" id="ARBA00023065"/>
    </source>
</evidence>
<dbReference type="STRING" id="58114.SAMN05216270_103193"/>
<evidence type="ECO:0000256" key="12">
    <source>
        <dbReference type="RuleBase" id="RU000483"/>
    </source>
</evidence>
<dbReference type="RefSeq" id="WP_091030822.1">
    <property type="nucleotide sequence ID" value="NZ_FNAD01000003.1"/>
</dbReference>
<dbReference type="PANTHER" id="PTHR11410">
    <property type="entry name" value="ATP SYNTHASE SUBUNIT A"/>
    <property type="match status" value="1"/>
</dbReference>
<evidence type="ECO:0000256" key="10">
    <source>
        <dbReference type="ARBA" id="ARBA00023310"/>
    </source>
</evidence>
<dbReference type="GO" id="GO:0005886">
    <property type="term" value="C:plasma membrane"/>
    <property type="evidence" value="ECO:0007669"/>
    <property type="project" value="UniProtKB-SubCell"/>
</dbReference>
<dbReference type="GO" id="GO:0046933">
    <property type="term" value="F:proton-transporting ATP synthase activity, rotational mechanism"/>
    <property type="evidence" value="ECO:0007669"/>
    <property type="project" value="UniProtKB-UniRule"/>
</dbReference>
<feature type="transmembrane region" description="Helical" evidence="11">
    <location>
        <begin position="196"/>
        <end position="218"/>
    </location>
</feature>
<dbReference type="SUPFAM" id="SSF81336">
    <property type="entry name" value="F1F0 ATP synthase subunit A"/>
    <property type="match status" value="1"/>
</dbReference>
<evidence type="ECO:0000256" key="6">
    <source>
        <dbReference type="ARBA" id="ARBA00022781"/>
    </source>
</evidence>
<dbReference type="InterPro" id="IPR035908">
    <property type="entry name" value="F0_ATP_A_sf"/>
</dbReference>
<keyword evidence="11" id="KW-1003">Cell membrane</keyword>
<evidence type="ECO:0000256" key="2">
    <source>
        <dbReference type="ARBA" id="ARBA00006810"/>
    </source>
</evidence>
<comment type="function">
    <text evidence="11 12">Key component of the proton channel; it plays a direct role in the translocation of protons across the membrane.</text>
</comment>
<dbReference type="CDD" id="cd00310">
    <property type="entry name" value="ATP-synt_Fo_a_6"/>
    <property type="match status" value="1"/>
</dbReference>
<evidence type="ECO:0000256" key="11">
    <source>
        <dbReference type="HAMAP-Rule" id="MF_01393"/>
    </source>
</evidence>
<dbReference type="Gene3D" id="1.20.120.220">
    <property type="entry name" value="ATP synthase, F0 complex, subunit A"/>
    <property type="match status" value="1"/>
</dbReference>
<dbReference type="GO" id="GO:0045259">
    <property type="term" value="C:proton-transporting ATP synthase complex"/>
    <property type="evidence" value="ECO:0007669"/>
    <property type="project" value="UniProtKB-KW"/>
</dbReference>
<accession>A0A1G6TWV9</accession>
<dbReference type="AlphaFoldDB" id="A0A1G6TWV9"/>
<keyword evidence="4 11" id="KW-0138">CF(0)</keyword>
<name>A0A1G6TWV9_9ACTN</name>
<feature type="transmembrane region" description="Helical" evidence="11">
    <location>
        <begin position="100"/>
        <end position="119"/>
    </location>
</feature>
<dbReference type="PRINTS" id="PR00123">
    <property type="entry name" value="ATPASEA"/>
</dbReference>
<keyword evidence="8 11" id="KW-0406">Ion transport</keyword>
<dbReference type="PANTHER" id="PTHR11410:SF0">
    <property type="entry name" value="ATP SYNTHASE SUBUNIT A"/>
    <property type="match status" value="1"/>
</dbReference>
<keyword evidence="6 11" id="KW-0375">Hydrogen ion transport</keyword>
<evidence type="ECO:0000313" key="14">
    <source>
        <dbReference type="Proteomes" id="UP000198949"/>
    </source>
</evidence>
<evidence type="ECO:0000256" key="4">
    <source>
        <dbReference type="ARBA" id="ARBA00022547"/>
    </source>
</evidence>
<keyword evidence="5 11" id="KW-0812">Transmembrane</keyword>
<dbReference type="Proteomes" id="UP000198949">
    <property type="component" value="Unassembled WGS sequence"/>
</dbReference>
<keyword evidence="10 11" id="KW-0066">ATP synthesis</keyword>
<dbReference type="HAMAP" id="MF_01393">
    <property type="entry name" value="ATP_synth_a_bact"/>
    <property type="match status" value="1"/>
</dbReference>
<reference evidence="14" key="1">
    <citation type="submission" date="2016-10" db="EMBL/GenBank/DDBJ databases">
        <authorList>
            <person name="Varghese N."/>
            <person name="Submissions S."/>
        </authorList>
    </citation>
    <scope>NUCLEOTIDE SEQUENCE [LARGE SCALE GENOMIC DNA]</scope>
    <source>
        <strain evidence="14">CGMCC 4.3516</strain>
    </source>
</reference>
<sequence>MTDSAMVLAEGDSHFPPGIDSFNFADWFSGLSDTALTHMFTTITFGVWASVAVLIVFFLWAYRKPQIVPSKKQWLAESAYGFIRNTVAIDLMGKKTGVRFAPYLATLFLFILVMNFWAIVPGIQVSPNSHIAFPLMLGVLSWVIYMFIGIKQHGFVKFMKITCVPPGAPWFIYPLLVPIEFLQNIILRPVTLALRLFANMFAGHLILLVFILGGFELLNSGNLLIQGLSVFSFAMGIGMTFFELIVIALQAYVFTLLTGMYIQGSLADEH</sequence>
<feature type="transmembrane region" description="Helical" evidence="11">
    <location>
        <begin position="131"/>
        <end position="150"/>
    </location>
</feature>
<evidence type="ECO:0000256" key="5">
    <source>
        <dbReference type="ARBA" id="ARBA00022692"/>
    </source>
</evidence>
<gene>
    <name evidence="11" type="primary">atpB</name>
    <name evidence="13" type="ORF">SAMN05216270_103193</name>
</gene>
<feature type="transmembrane region" description="Helical" evidence="11">
    <location>
        <begin position="39"/>
        <end position="62"/>
    </location>
</feature>
<comment type="subcellular location">
    <subcellularLocation>
        <location evidence="11 12">Cell membrane</location>
        <topology evidence="11 12">Multi-pass membrane protein</topology>
    </subcellularLocation>
    <subcellularLocation>
        <location evidence="1">Membrane</location>
        <topology evidence="1">Multi-pass membrane protein</topology>
    </subcellularLocation>
</comment>
<dbReference type="EMBL" id="FNAD01000003">
    <property type="protein sequence ID" value="SDD33404.1"/>
    <property type="molecule type" value="Genomic_DNA"/>
</dbReference>
<keyword evidence="3 11" id="KW-0813">Transport</keyword>
<feature type="transmembrane region" description="Helical" evidence="11">
    <location>
        <begin position="230"/>
        <end position="253"/>
    </location>
</feature>
<evidence type="ECO:0000256" key="7">
    <source>
        <dbReference type="ARBA" id="ARBA00022989"/>
    </source>
</evidence>
<evidence type="ECO:0000256" key="3">
    <source>
        <dbReference type="ARBA" id="ARBA00022448"/>
    </source>
</evidence>
<dbReference type="Pfam" id="PF00119">
    <property type="entry name" value="ATP-synt_A"/>
    <property type="match status" value="1"/>
</dbReference>
<evidence type="ECO:0000256" key="1">
    <source>
        <dbReference type="ARBA" id="ARBA00004141"/>
    </source>
</evidence>
<evidence type="ECO:0000256" key="9">
    <source>
        <dbReference type="ARBA" id="ARBA00023136"/>
    </source>
</evidence>
<keyword evidence="14" id="KW-1185">Reference proteome</keyword>
<keyword evidence="7 11" id="KW-1133">Transmembrane helix</keyword>
<organism evidence="13 14">
    <name type="scientific">Glycomyces harbinensis</name>
    <dbReference type="NCBI Taxonomy" id="58114"/>
    <lineage>
        <taxon>Bacteria</taxon>
        <taxon>Bacillati</taxon>
        <taxon>Actinomycetota</taxon>
        <taxon>Actinomycetes</taxon>
        <taxon>Glycomycetales</taxon>
        <taxon>Glycomycetaceae</taxon>
        <taxon>Glycomyces</taxon>
    </lineage>
</organism>